<comment type="caution">
    <text evidence="1">The sequence shown here is derived from an EMBL/GenBank/DDBJ whole genome shotgun (WGS) entry which is preliminary data.</text>
</comment>
<dbReference type="RefSeq" id="WP_088751737.1">
    <property type="nucleotide sequence ID" value="NZ_NJGU01000008.1"/>
</dbReference>
<sequence length="597" mass="65802">MNIHLFQILPATIDAGDAGFTPLANPDAGAWGDIAALRRFFQDQAIDDLDCYAFVPRDFTAQTGLDAARVRELIQAQPEADAWTFFPRTLDAAGHLNLFLQGERLLPGLCKAAGAYLESLGLTLDPDHFVPAWQNNVFNGFVAAKPVFWRTWFDLAERLFQAADDEGGALHERLNRRAPVGEPVVTKAMLGERLASVVLALDQQLQVWHCPPAEMPRAQQISEEDLAALDTLRAAYVANGEPTARQRFEALGVRLLREQRKAPARPPSAVAAERVRATLPPPVAVAPDPVSAPSALGALGGLNLSATPAASAAQAGSAAAVEAQRGELVFGCMTHVPLPVKFPDHVLPIYLGESQHEGALNLRDLAPEWVPYHPIVGGMLGNFALRNLILREYPNVRRVGVCMYRKFVSRERISGVPAEDNWMMDVVSDKEFAQQSLEQMLEPGSQEFIVGRTCGFNVGGASAGYLRHYALAHHAEDLLRYAAAATELGVFDKSEAEAFFNEKIFFMGGVELGVFPAEFWLRAIGQIEAVTWYCVQRYETRRDGYQTRAWAFCAERLGSFLLLRELRARYGEPAYERFFGQLNLITAGDNKQYVPSH</sequence>
<accession>A0A246WP05</accession>
<name>A0A246WP05_9BURK</name>
<gene>
    <name evidence="1" type="ORF">CEJ42_15885</name>
</gene>
<evidence type="ECO:0000313" key="2">
    <source>
        <dbReference type="Proteomes" id="UP000197596"/>
    </source>
</evidence>
<protein>
    <submittedName>
        <fullName evidence="1">Uncharacterized protein</fullName>
    </submittedName>
</protein>
<reference evidence="1 2" key="1">
    <citation type="submission" date="2017-06" db="EMBL/GenBank/DDBJ databases">
        <title>Herbaspirillum phytohormonus sp. nov., isolated from the root nodule of Robinia pseudoacacia in lead-zinc mine.</title>
        <authorList>
            <person name="Fan M."/>
            <person name="Lin Y."/>
        </authorList>
    </citation>
    <scope>NUCLEOTIDE SEQUENCE [LARGE SCALE GENOMIC DNA]</scope>
    <source>
        <strain evidence="1 2">HZ10</strain>
    </source>
</reference>
<proteinExistence type="predicted"/>
<dbReference type="AlphaFoldDB" id="A0A246WP05"/>
<evidence type="ECO:0000313" key="1">
    <source>
        <dbReference type="EMBL" id="OWY28103.1"/>
    </source>
</evidence>
<organism evidence="1 2">
    <name type="scientific">Herbaspirillum robiniae</name>
    <dbReference type="NCBI Taxonomy" id="2014887"/>
    <lineage>
        <taxon>Bacteria</taxon>
        <taxon>Pseudomonadati</taxon>
        <taxon>Pseudomonadota</taxon>
        <taxon>Betaproteobacteria</taxon>
        <taxon>Burkholderiales</taxon>
        <taxon>Oxalobacteraceae</taxon>
        <taxon>Herbaspirillum</taxon>
    </lineage>
</organism>
<dbReference type="Proteomes" id="UP000197596">
    <property type="component" value="Unassembled WGS sequence"/>
</dbReference>
<dbReference type="EMBL" id="NJGU01000008">
    <property type="protein sequence ID" value="OWY28103.1"/>
    <property type="molecule type" value="Genomic_DNA"/>
</dbReference>